<sequence length="62" mass="7665">MICLTNIQSIFFNNQEVTCILTNEIYFLNLFHKYKLLKNILLTFKEIRKYYLPYEYIHSPNR</sequence>
<dbReference type="STRING" id="1642647.PSM36_2236"/>
<evidence type="ECO:0000313" key="2">
    <source>
        <dbReference type="Proteomes" id="UP000187464"/>
    </source>
</evidence>
<organism evidence="1 2">
    <name type="scientific">Proteiniphilum saccharofermentans</name>
    <dbReference type="NCBI Taxonomy" id="1642647"/>
    <lineage>
        <taxon>Bacteria</taxon>
        <taxon>Pseudomonadati</taxon>
        <taxon>Bacteroidota</taxon>
        <taxon>Bacteroidia</taxon>
        <taxon>Bacteroidales</taxon>
        <taxon>Dysgonomonadaceae</taxon>
        <taxon>Proteiniphilum</taxon>
    </lineage>
</organism>
<dbReference type="AlphaFoldDB" id="A0A1R3SZY1"/>
<gene>
    <name evidence="1" type="ORF">PSM36_2236</name>
</gene>
<name>A0A1R3SZY1_9BACT</name>
<protein>
    <submittedName>
        <fullName evidence="1">Uncharacterized protein</fullName>
    </submittedName>
</protein>
<dbReference type="EMBL" id="LT605205">
    <property type="protein sequence ID" value="SCD21041.1"/>
    <property type="molecule type" value="Genomic_DNA"/>
</dbReference>
<proteinExistence type="predicted"/>
<dbReference type="KEGG" id="psac:PSM36_2236"/>
<dbReference type="Proteomes" id="UP000187464">
    <property type="component" value="Chromosome I"/>
</dbReference>
<accession>A0A1R3SZY1</accession>
<reference evidence="1 2" key="1">
    <citation type="submission" date="2016-08" db="EMBL/GenBank/DDBJ databases">
        <authorList>
            <person name="Seilhamer J.J."/>
        </authorList>
    </citation>
    <scope>NUCLEOTIDE SEQUENCE [LARGE SCALE GENOMIC DNA]</scope>
    <source>
        <strain evidence="1">M3/6</strain>
    </source>
</reference>
<evidence type="ECO:0000313" key="1">
    <source>
        <dbReference type="EMBL" id="SCD21041.1"/>
    </source>
</evidence>
<keyword evidence="2" id="KW-1185">Reference proteome</keyword>